<sequence length="741" mass="85437">MNTRVMWLLNHGAARKFEVKMLKKIGIKEIFLPKRFPADPSFRSASVDFSEDEYLTISAEELAILNDQDWYTSPSKEAWSIVNKHFKVLFFILHHRTLLNAIARNFNGIAVWRAYGLDKTLSYTHLLQVDAIDYSKELETLDKRLIFGQAYSHLHEIEMRALSERQLFLPLGLASCEVTTHWSGVNKKIYFVCPDIGFNFYYEGIYKDFLKYYGDLPHVIAGSQPIYVPDPNVSGFVSKEEHENNMREMRVMFYHSSEPNHIHFHPFEAIKAGMPLVFMAGGILDRFGGTSLPGRCKTISEARNKIERILNDDWKLIDSIRDSQTVLLEPMHFENCQKAWEDGFKHIENLYESYQGKKGVAGKEMYRIAILLGPRTSSSYLYGNVLAKAIKEAASQANQAVELVLGYADNLNDFHIDPTLLSNQTLKIRPFQWRELSPGEARRAVKYSGSYREVKDINYYVPDDGINYFFDCDLWITFSGSGKYPILPVKPYVLMITDFTSHNRIELFDHHLLHLATYAREVFVSSKHVQDNLLKVVGLSRKKINDFWLIDIENHSDSIQFQGQSTPHFVWFASTQVESNILGLKALKAYYEVFNGTMQCQIIGLHQSDLKQLGEEMSSWFKDEPVYFSGEISADFSHSIRDAEFLWFPTIQGGSVSLPLVKAAQFRVPSIAARHPIMDELYKQFNLNIQWMDELNPLSMAETLQRMELNGKTKDSANVKVIDELIKTLQRAYWEKIEQCL</sequence>
<comment type="caution">
    <text evidence="1">The sequence shown here is derived from an EMBL/GenBank/DDBJ whole genome shotgun (WGS) entry which is preliminary data.</text>
</comment>
<gene>
    <name evidence="1" type="ORF">B1207_04560</name>
</gene>
<reference evidence="1 2" key="1">
    <citation type="submission" date="2017-02" db="EMBL/GenBank/DDBJ databases">
        <title>Legionella quilivanii strain from human: case report and whole genome sequencing analysis.</title>
        <authorList>
            <person name="Lalancette C."/>
            <person name="Leduc J.-M."/>
            <person name="Levesque S."/>
            <person name="Fournier E."/>
            <person name="Saoud J."/>
            <person name="Faucher S.P."/>
            <person name="Bernard K."/>
            <person name="Martineau C."/>
            <person name="Longtin J."/>
        </authorList>
    </citation>
    <scope>NUCLEOTIDE SEQUENCE [LARGE SCALE GENOMIC DNA]</scope>
    <source>
        <strain evidence="1 2">ID143958</strain>
    </source>
</reference>
<proteinExistence type="predicted"/>
<dbReference type="Proteomes" id="UP000249458">
    <property type="component" value="Unassembled WGS sequence"/>
</dbReference>
<dbReference type="EMBL" id="MVJN01000003">
    <property type="protein sequence ID" value="RAP37450.1"/>
    <property type="molecule type" value="Genomic_DNA"/>
</dbReference>
<organism evidence="1 2">
    <name type="scientific">Legionella quinlivanii</name>
    <dbReference type="NCBI Taxonomy" id="45073"/>
    <lineage>
        <taxon>Bacteria</taxon>
        <taxon>Pseudomonadati</taxon>
        <taxon>Pseudomonadota</taxon>
        <taxon>Gammaproteobacteria</taxon>
        <taxon>Legionellales</taxon>
        <taxon>Legionellaceae</taxon>
        <taxon>Legionella</taxon>
    </lineage>
</organism>
<dbReference type="AlphaFoldDB" id="A0A364LL34"/>
<dbReference type="SUPFAM" id="SSF53756">
    <property type="entry name" value="UDP-Glycosyltransferase/glycogen phosphorylase"/>
    <property type="match status" value="1"/>
</dbReference>
<accession>A0A364LL34</accession>
<protein>
    <recommendedName>
        <fullName evidence="3">Glycosyl transferases group 1</fullName>
    </recommendedName>
</protein>
<evidence type="ECO:0000313" key="1">
    <source>
        <dbReference type="EMBL" id="RAP37450.1"/>
    </source>
</evidence>
<dbReference type="RefSeq" id="WP_112218808.1">
    <property type="nucleotide sequence ID" value="NZ_MVJN01000003.1"/>
</dbReference>
<name>A0A364LL34_9GAMM</name>
<evidence type="ECO:0008006" key="3">
    <source>
        <dbReference type="Google" id="ProtNLM"/>
    </source>
</evidence>
<evidence type="ECO:0000313" key="2">
    <source>
        <dbReference type="Proteomes" id="UP000249458"/>
    </source>
</evidence>